<dbReference type="EMBL" id="JACJSK010000005">
    <property type="protein sequence ID" value="MBD2543235.1"/>
    <property type="molecule type" value="Genomic_DNA"/>
</dbReference>
<accession>A0ABR8E9J4</accession>
<gene>
    <name evidence="1" type="ORF">H6G72_05080</name>
</gene>
<organism evidence="1 2">
    <name type="scientific">Planktothricoides raciborskii FACHB-1370</name>
    <dbReference type="NCBI Taxonomy" id="2949576"/>
    <lineage>
        <taxon>Bacteria</taxon>
        <taxon>Bacillati</taxon>
        <taxon>Cyanobacteriota</taxon>
        <taxon>Cyanophyceae</taxon>
        <taxon>Oscillatoriophycideae</taxon>
        <taxon>Oscillatoriales</taxon>
        <taxon>Oscillatoriaceae</taxon>
        <taxon>Planktothricoides</taxon>
    </lineage>
</organism>
<comment type="caution">
    <text evidence="1">The sequence shown here is derived from an EMBL/GenBank/DDBJ whole genome shotgun (WGS) entry which is preliminary data.</text>
</comment>
<sequence>MGKPGRKFRNQSANIWAKHSRIKIDDFTEKFGRECFAPTMGKPGRKFRNQSANIWAKHSRIKIDDFTEKFGRECFAPTIDNLKKYGRSIRG</sequence>
<protein>
    <submittedName>
        <fullName evidence="1">Uncharacterized protein</fullName>
    </submittedName>
</protein>
<dbReference type="Proteomes" id="UP000641954">
    <property type="component" value="Unassembled WGS sequence"/>
</dbReference>
<reference evidence="1 2" key="1">
    <citation type="journal article" date="2020" name="ISME J.">
        <title>Comparative genomics reveals insights into cyanobacterial evolution and habitat adaptation.</title>
        <authorList>
            <person name="Chen M.Y."/>
            <person name="Teng W.K."/>
            <person name="Zhao L."/>
            <person name="Hu C.X."/>
            <person name="Zhou Y.K."/>
            <person name="Han B.P."/>
            <person name="Song L.R."/>
            <person name="Shu W.S."/>
        </authorList>
    </citation>
    <scope>NUCLEOTIDE SEQUENCE [LARGE SCALE GENOMIC DNA]</scope>
    <source>
        <strain evidence="1 2">FACHB-1370</strain>
    </source>
</reference>
<name>A0ABR8E9J4_9CYAN</name>
<proteinExistence type="predicted"/>
<keyword evidence="2" id="KW-1185">Reference proteome</keyword>
<evidence type="ECO:0000313" key="1">
    <source>
        <dbReference type="EMBL" id="MBD2543235.1"/>
    </source>
</evidence>
<evidence type="ECO:0000313" key="2">
    <source>
        <dbReference type="Proteomes" id="UP000641954"/>
    </source>
</evidence>